<comment type="caution">
    <text evidence="2">The sequence shown here is derived from an EMBL/GenBank/DDBJ whole genome shotgun (WGS) entry which is preliminary data.</text>
</comment>
<evidence type="ECO:0000259" key="1">
    <source>
        <dbReference type="Pfam" id="PF13580"/>
    </source>
</evidence>
<dbReference type="AlphaFoldDB" id="T1CEN0"/>
<proteinExistence type="predicted"/>
<dbReference type="GO" id="GO:1901135">
    <property type="term" value="P:carbohydrate derivative metabolic process"/>
    <property type="evidence" value="ECO:0007669"/>
    <property type="project" value="InterPro"/>
</dbReference>
<reference evidence="2" key="1">
    <citation type="submission" date="2013-08" db="EMBL/GenBank/DDBJ databases">
        <authorList>
            <person name="Mendez C."/>
            <person name="Richter M."/>
            <person name="Ferrer M."/>
            <person name="Sanchez J."/>
        </authorList>
    </citation>
    <scope>NUCLEOTIDE SEQUENCE</scope>
</reference>
<dbReference type="Pfam" id="PF13580">
    <property type="entry name" value="SIS_2"/>
    <property type="match status" value="1"/>
</dbReference>
<gene>
    <name evidence="2" type="ORF">B1A_00295</name>
</gene>
<dbReference type="EMBL" id="AUZX01000225">
    <property type="protein sequence ID" value="EQD80997.1"/>
    <property type="molecule type" value="Genomic_DNA"/>
</dbReference>
<name>T1CEN0_9ZZZZ</name>
<protein>
    <recommendedName>
        <fullName evidence="1">SIS domain-containing protein</fullName>
    </recommendedName>
</protein>
<dbReference type="GO" id="GO:0097367">
    <property type="term" value="F:carbohydrate derivative binding"/>
    <property type="evidence" value="ECO:0007669"/>
    <property type="project" value="InterPro"/>
</dbReference>
<organism evidence="2">
    <name type="scientific">mine drainage metagenome</name>
    <dbReference type="NCBI Taxonomy" id="410659"/>
    <lineage>
        <taxon>unclassified sequences</taxon>
        <taxon>metagenomes</taxon>
        <taxon>ecological metagenomes</taxon>
    </lineage>
</organism>
<accession>T1CEN0</accession>
<feature type="non-terminal residue" evidence="2">
    <location>
        <position position="80"/>
    </location>
</feature>
<evidence type="ECO:0000313" key="2">
    <source>
        <dbReference type="EMBL" id="EQD80997.1"/>
    </source>
</evidence>
<dbReference type="InterPro" id="IPR001347">
    <property type="entry name" value="SIS_dom"/>
</dbReference>
<sequence>MVFRLGADLARCVVATSSSIDNVADLRLQDALNGLIGRFEKEQQNNLSLAARLMADACERDLLIYLFGGGGHTCLVMQEL</sequence>
<feature type="domain" description="SIS" evidence="1">
    <location>
        <begin position="30"/>
        <end position="78"/>
    </location>
</feature>
<reference evidence="2" key="2">
    <citation type="journal article" date="2014" name="ISME J.">
        <title>Microbial stratification in low pH oxic and suboxic macroscopic growths along an acid mine drainage.</title>
        <authorList>
            <person name="Mendez-Garcia C."/>
            <person name="Mesa V."/>
            <person name="Sprenger R.R."/>
            <person name="Richter M."/>
            <person name="Diez M.S."/>
            <person name="Solano J."/>
            <person name="Bargiela R."/>
            <person name="Golyshina O.V."/>
            <person name="Manteca A."/>
            <person name="Ramos J.L."/>
            <person name="Gallego J.R."/>
            <person name="Llorente I."/>
            <person name="Martins Dos Santos V.A."/>
            <person name="Jensen O.N."/>
            <person name="Pelaez A.I."/>
            <person name="Sanchez J."/>
            <person name="Ferrer M."/>
        </authorList>
    </citation>
    <scope>NUCLEOTIDE SEQUENCE</scope>
</reference>
<dbReference type="Gene3D" id="3.40.50.10490">
    <property type="entry name" value="Glucose-6-phosphate isomerase like protein, domain 1"/>
    <property type="match status" value="1"/>
</dbReference>